<feature type="region of interest" description="Disordered" evidence="3">
    <location>
        <begin position="1636"/>
        <end position="1794"/>
    </location>
</feature>
<dbReference type="CTD" id="8235446"/>
<protein>
    <submittedName>
        <fullName evidence="7">Jumonji/arid domain-containing protein, putative</fullName>
    </submittedName>
</protein>
<dbReference type="GO" id="GO:0000785">
    <property type="term" value="C:chromatin"/>
    <property type="evidence" value="ECO:0007669"/>
    <property type="project" value="TreeGrafter"/>
</dbReference>
<gene>
    <name evidence="8" type="primary">8235446</name>
    <name evidence="7" type="ORF">Phum_PHUM538030</name>
</gene>
<dbReference type="EnsemblMetazoa" id="PHUM538030-RA">
    <property type="protein sequence ID" value="PHUM538030-PA"/>
    <property type="gene ID" value="PHUM538030"/>
</dbReference>
<feature type="region of interest" description="Disordered" evidence="3">
    <location>
        <begin position="376"/>
        <end position="662"/>
    </location>
</feature>
<feature type="region of interest" description="Disordered" evidence="3">
    <location>
        <begin position="1561"/>
        <end position="1586"/>
    </location>
</feature>
<dbReference type="Pfam" id="PF02928">
    <property type="entry name" value="zf-C5HC2"/>
    <property type="match status" value="1"/>
</dbReference>
<dbReference type="HOGENOM" id="CLU_000670_0_0_1"/>
<dbReference type="Gene3D" id="2.60.120.650">
    <property type="entry name" value="Cupin"/>
    <property type="match status" value="1"/>
</dbReference>
<reference evidence="7" key="1">
    <citation type="submission" date="2007-04" db="EMBL/GenBank/DDBJ databases">
        <title>Annotation of Pediculus humanus corporis strain USDA.</title>
        <authorList>
            <person name="Kirkness E."/>
            <person name="Hannick L."/>
            <person name="Hass B."/>
            <person name="Bruggner R."/>
            <person name="Lawson D."/>
            <person name="Bidwell S."/>
            <person name="Joardar V."/>
            <person name="Caler E."/>
            <person name="Walenz B."/>
            <person name="Inman J."/>
            <person name="Schobel S."/>
            <person name="Galinsky K."/>
            <person name="Amedeo P."/>
            <person name="Strausberg R."/>
        </authorList>
    </citation>
    <scope>NUCLEOTIDE SEQUENCE</scope>
    <source>
        <strain evidence="7">USDA</strain>
    </source>
</reference>
<dbReference type="GO" id="GO:0003677">
    <property type="term" value="F:DNA binding"/>
    <property type="evidence" value="ECO:0007669"/>
    <property type="project" value="InterPro"/>
</dbReference>
<evidence type="ECO:0000313" key="8">
    <source>
        <dbReference type="EnsemblMetazoa" id="PHUM538030-PA"/>
    </source>
</evidence>
<dbReference type="InterPro" id="IPR003349">
    <property type="entry name" value="JmjN"/>
</dbReference>
<dbReference type="Proteomes" id="UP000009046">
    <property type="component" value="Unassembled WGS sequence"/>
</dbReference>
<dbReference type="GO" id="GO:0005634">
    <property type="term" value="C:nucleus"/>
    <property type="evidence" value="ECO:0007669"/>
    <property type="project" value="UniProtKB-SubCell"/>
</dbReference>
<dbReference type="RefSeq" id="XP_002431629.1">
    <property type="nucleotide sequence ID" value="XM_002431584.1"/>
</dbReference>
<feature type="compositionally biased region" description="Polar residues" evidence="3">
    <location>
        <begin position="1515"/>
        <end position="1527"/>
    </location>
</feature>
<dbReference type="EMBL" id="AAZO01006531">
    <property type="status" value="NOT_ANNOTATED_CDS"/>
    <property type="molecule type" value="Genomic_DNA"/>
</dbReference>
<feature type="region of interest" description="Disordered" evidence="3">
    <location>
        <begin position="1448"/>
        <end position="1540"/>
    </location>
</feature>
<dbReference type="InterPro" id="IPR001606">
    <property type="entry name" value="ARID_dom"/>
</dbReference>
<dbReference type="VEuPathDB" id="VectorBase:PHUM538030"/>
<feature type="compositionally biased region" description="Acidic residues" evidence="3">
    <location>
        <begin position="1981"/>
        <end position="1991"/>
    </location>
</feature>
<dbReference type="FunCoup" id="E0VZT5">
    <property type="interactions" value="1577"/>
</dbReference>
<feature type="compositionally biased region" description="Polar residues" evidence="3">
    <location>
        <begin position="647"/>
        <end position="656"/>
    </location>
</feature>
<dbReference type="SMART" id="SM00545">
    <property type="entry name" value="JmjN"/>
    <property type="match status" value="1"/>
</dbReference>
<feature type="compositionally biased region" description="Basic and acidic residues" evidence="3">
    <location>
        <begin position="627"/>
        <end position="645"/>
    </location>
</feature>
<dbReference type="OrthoDB" id="8951118at2759"/>
<dbReference type="Pfam" id="PF02373">
    <property type="entry name" value="JmjC"/>
    <property type="match status" value="1"/>
</dbReference>
<feature type="compositionally biased region" description="Basic and acidic residues" evidence="3">
    <location>
        <begin position="1490"/>
        <end position="1511"/>
    </location>
</feature>
<feature type="compositionally biased region" description="Low complexity" evidence="3">
    <location>
        <begin position="473"/>
        <end position="493"/>
    </location>
</feature>
<feature type="compositionally biased region" description="Basic and acidic residues" evidence="3">
    <location>
        <begin position="779"/>
        <end position="828"/>
    </location>
</feature>
<dbReference type="KEGG" id="phu:Phum_PHUM538030"/>
<dbReference type="STRING" id="121224.E0VZT5"/>
<feature type="compositionally biased region" description="Basic and acidic residues" evidence="3">
    <location>
        <begin position="841"/>
        <end position="881"/>
    </location>
</feature>
<dbReference type="InParanoid" id="E0VZT5"/>
<feature type="compositionally biased region" description="Acidic residues" evidence="3">
    <location>
        <begin position="971"/>
        <end position="990"/>
    </location>
</feature>
<evidence type="ECO:0000313" key="7">
    <source>
        <dbReference type="EMBL" id="EEB18891.1"/>
    </source>
</evidence>
<feature type="compositionally biased region" description="Basic residues" evidence="3">
    <location>
        <begin position="548"/>
        <end position="562"/>
    </location>
</feature>
<feature type="region of interest" description="Disordered" evidence="3">
    <location>
        <begin position="699"/>
        <end position="726"/>
    </location>
</feature>
<feature type="domain" description="JmjC" evidence="6">
    <location>
        <begin position="2071"/>
        <end position="2236"/>
    </location>
</feature>
<feature type="compositionally biased region" description="Basic and acidic residues" evidence="3">
    <location>
        <begin position="1025"/>
        <end position="1034"/>
    </location>
</feature>
<feature type="region of interest" description="Disordered" evidence="3">
    <location>
        <begin position="1"/>
        <end position="20"/>
    </location>
</feature>
<dbReference type="InterPro" id="IPR004198">
    <property type="entry name" value="Znf_C5HC2"/>
</dbReference>
<feature type="region of interest" description="Disordered" evidence="3">
    <location>
        <begin position="287"/>
        <end position="308"/>
    </location>
</feature>
<feature type="region of interest" description="Disordered" evidence="3">
    <location>
        <begin position="934"/>
        <end position="1013"/>
    </location>
</feature>
<evidence type="ECO:0000259" key="4">
    <source>
        <dbReference type="PROSITE" id="PS51011"/>
    </source>
</evidence>
<name>E0VZT5_PEDHC</name>
<feature type="region of interest" description="Disordered" evidence="3">
    <location>
        <begin position="1018"/>
        <end position="1037"/>
    </location>
</feature>
<dbReference type="FunFam" id="1.10.150.60:FF:000012">
    <property type="entry name" value="Blast:Protein Jumonji"/>
    <property type="match status" value="1"/>
</dbReference>
<keyword evidence="2" id="KW-0539">Nucleus</keyword>
<feature type="region of interest" description="Disordered" evidence="3">
    <location>
        <begin position="241"/>
        <end position="268"/>
    </location>
</feature>
<dbReference type="GO" id="GO:0006338">
    <property type="term" value="P:chromatin remodeling"/>
    <property type="evidence" value="ECO:0007669"/>
    <property type="project" value="TreeGrafter"/>
</dbReference>
<dbReference type="PROSITE" id="PS51011">
    <property type="entry name" value="ARID"/>
    <property type="match status" value="1"/>
</dbReference>
<keyword evidence="9" id="KW-1185">Reference proteome</keyword>
<dbReference type="EMBL" id="DS235854">
    <property type="protein sequence ID" value="EEB18891.1"/>
    <property type="molecule type" value="Genomic_DNA"/>
</dbReference>
<evidence type="ECO:0000256" key="3">
    <source>
        <dbReference type="SAM" id="MobiDB-lite"/>
    </source>
</evidence>
<dbReference type="CDD" id="cd16870">
    <property type="entry name" value="ARID_JARD2"/>
    <property type="match status" value="1"/>
</dbReference>
<dbReference type="GeneID" id="8235446"/>
<reference evidence="7" key="2">
    <citation type="submission" date="2007-04" db="EMBL/GenBank/DDBJ databases">
        <title>The genome of the human body louse.</title>
        <authorList>
            <consortium name="The Human Body Louse Genome Consortium"/>
            <person name="Kirkness E."/>
            <person name="Walenz B."/>
            <person name="Hass B."/>
            <person name="Bruggner R."/>
            <person name="Strausberg R."/>
        </authorList>
    </citation>
    <scope>NUCLEOTIDE SEQUENCE</scope>
    <source>
        <strain evidence="7">USDA</strain>
    </source>
</reference>
<feature type="region of interest" description="Disordered" evidence="3">
    <location>
        <begin position="747"/>
        <end position="900"/>
    </location>
</feature>
<dbReference type="GO" id="GO:0010468">
    <property type="term" value="P:regulation of gene expression"/>
    <property type="evidence" value="ECO:0007669"/>
    <property type="project" value="TreeGrafter"/>
</dbReference>
<dbReference type="Pfam" id="PF02375">
    <property type="entry name" value="JmjN"/>
    <property type="match status" value="1"/>
</dbReference>
<feature type="compositionally biased region" description="Polar residues" evidence="3">
    <location>
        <begin position="1455"/>
        <end position="1469"/>
    </location>
</feature>
<feature type="region of interest" description="Disordered" evidence="3">
    <location>
        <begin position="1969"/>
        <end position="1991"/>
    </location>
</feature>
<reference evidence="8" key="3">
    <citation type="submission" date="2020-05" db="UniProtKB">
        <authorList>
            <consortium name="EnsemblMetazoa"/>
        </authorList>
    </citation>
    <scope>IDENTIFICATION</scope>
    <source>
        <strain evidence="8">USDA</strain>
    </source>
</reference>
<evidence type="ECO:0000259" key="6">
    <source>
        <dbReference type="PROSITE" id="PS51184"/>
    </source>
</evidence>
<dbReference type="InterPro" id="IPR036431">
    <property type="entry name" value="ARID_dom_sf"/>
</dbReference>
<dbReference type="Gene3D" id="1.10.150.60">
    <property type="entry name" value="ARID DNA-binding domain"/>
    <property type="match status" value="1"/>
</dbReference>
<feature type="compositionally biased region" description="Low complexity" evidence="3">
    <location>
        <begin position="1699"/>
        <end position="1731"/>
    </location>
</feature>
<comment type="subcellular location">
    <subcellularLocation>
        <location evidence="1">Nucleus</location>
    </subcellularLocation>
</comment>
<feature type="compositionally biased region" description="Basic and acidic residues" evidence="3">
    <location>
        <begin position="603"/>
        <end position="616"/>
    </location>
</feature>
<dbReference type="InterPro" id="IPR003347">
    <property type="entry name" value="JmjC_dom"/>
</dbReference>
<dbReference type="eggNOG" id="KOG1246">
    <property type="taxonomic scope" value="Eukaryota"/>
</dbReference>
<feature type="region of interest" description="Disordered" evidence="3">
    <location>
        <begin position="115"/>
        <end position="139"/>
    </location>
</feature>
<feature type="compositionally biased region" description="Basic and acidic residues" evidence="3">
    <location>
        <begin position="563"/>
        <end position="576"/>
    </location>
</feature>
<dbReference type="SMART" id="SM00558">
    <property type="entry name" value="JmjC"/>
    <property type="match status" value="1"/>
</dbReference>
<feature type="compositionally biased region" description="Basic and acidic residues" evidence="3">
    <location>
        <begin position="1733"/>
        <end position="1751"/>
    </location>
</feature>
<sequence length="2399" mass="269660">MKTGSNKSEGKKRKRDDSKEIVSCEGVKKAKVHAQRKFAQGAAYNCSVITPIKDKVRPSSSTPSSGPMLTNKCPNTEDFLTFLCFRRTSILPPKLDFFKDALGHEQDSLPINHKNTQEKFGQNNSKKLGKKNDKSVQGNKCQQGSVQALRMKYQEQRLAKQKVANVTKLARKVKGKNMVRTRSSIVGEEPKTDPKKRNVSNNKENKTGPPLNLRSGLKRAQSVITKGRKSIKIIKPKNFPHVRTGLRSGKVNAPKNSKKSQVSVKSTAGNLKKNEIKKANTEISQVQNGNGKMKKAESFSSDFSSDDKEPLVTVKKPKMLTKKLVKCNSEHGKLEDKTFVKTRSQVNDGGSTRARPTRKTKEAAAIYMEMLTKKLVSPDKSGDDDISSVDSFPELPNAKRNEQRESEIKTKALANKKSDSKCNVSDEKSKDSKKFDASSTNLKLLKGESKCLKKQGINSKKENNNKVSGDVENNSIKKIINKNVSNKDNNKQNGVESNKKEQSRPSTRSRQVEEVENVSGDNNTPDKKNASRGNKSNGKKSDENFVRNKTKNKGFVKTMQKKKGVEENGKCLKTSDESECFEESCSGKSFERDGNKSQNKIKNASENKEKSKENGKKGKKVAVESYGNEKDVENKNDNDNAKEPDVENSSGSSSNKRPTRKCSAADKICFEIDGFTSDDDDFLSTFKPTKPKTNVKKIGLNNQKQSKSKKENKKVEKIIQRPEEEEDECKKEKEFVCVKETKENVEEIASSSNKIKEEVLRDSLSKKASVQNDVGEENIESKIESTKCEESDTVKMSENEDTKANVKKVSNESDKSTDKTNVDDESKNTKYFQNEENNEGSEVKKLCDGKKKNKNLKENAKKQEKLPKVKKVKTDKLKNVEPDDDTTTNKRTRPVRQCSTKEKKWIETDSDFSFYDETSDDEDDLPILGMSFMTKERGSEGGTEMKETITQIEKKNETKITQTNDKKEMKGEEEEEEENQSNDNFSESDEEPLKKKALIFENETGKKPESGIELENQLKSQVKPPQREVPDLHPLKKSPGELSSVPFMSSSHSKPFPTKIHTQTCSNAEPVNVEPKVLILEKPNKVTDNAPVMDSHKNPQVQFPVLVTGNPKISVPNRIEMILHSLKKDKVMDKGIGGNSNDVKVTFGKVPYQPLSSQFTQIPCNYQMKSIVNFPHPREPISTHGLDLLSEVALPTTSKEKYGSQTERIEKWLKDSVEVEQRKTYSGYENVEYKPLERDKVSKATPSKSESPLNKPVFSPPVCSYVQPESPQKFSQMNLVASQKLLKKNIFSCELRVETNKMESQPTTPKKALTSVQDLLKLQKEKKEMPKSPKENSPHLKNCKCNSCVVKKGWFKNKPIPNKAELQKLSPIDDVEESAKPFQSLTKAFSKVTETKNSKVAASVAPIVLSSPPLIAKTSPTSSKECNEKKGIFQQKKLSFLERMKERERKEIVSTKPNPNAFSPNNESSVYAFEPEPEQSGSVNAPFRSKMRESRTSSMSKSDDDGLKLSEDESSATVFSPTQVNKPTTTTTENKAKTMQSTSIAVQVNLDSESVAEVETVPELPDGKSIEISTQTEVSEEDPDSPMFYIPLQQATTSCGSIVSADQQLIQGVALKLGTEGPLGPNQRVVMKAKLVTKPPDTPSMKAVVMPQPKRIFDQKSNNPPIGTVQPTTRKPPAEPKTTEPTEEPPVLPKDLRTSSESQLSTGSTSTTDNFQSKSNKSSSTTISRTSTKNKEKAKDALLTCKEKEMNDDPSPCSSASSSKSKKTSKQKNSETVINPSNNTSLPPPGSASKLVEAPTFHATEKDFQDPFEFFDRIRPAAEKFGLCRIVPPSNFKPDCKVSDDMRFTAYNQYIHRMFHRWGPNIKEMMAIKKYLGTQSISLKQPPWIGGIEVDLPRLYQSVQNCGGLMKVMEKKKWHQVADMMKIPKAAQDRVTKLDDIYCKYLLPYDTLSHDERQKLFEEVEKDWAEREKSSESSDSQNEDDDDEDENYIEECEECVVKGRNMALNQFYRIARNTKTMWFKNADPSPRDVETEFWKHVSERNHHVCVHSGSIDSSGWGYGFPIAKNNSFSKHPWNLKVLTNNSGSVLRSLGPVMGVTVPTLHVGMVFTAFCWYRDPHGLPWIEYLHTGAPKIWYGISDDNSSVFQDALRKLIPRYIKNKTIWLPSDTAMIPPSLLVENGVSLCHSIQEPGQFILVFPRAFISSICTGYLVSESVYFAQPSWLTTAEQAFKDIQESCEPSMFSLEKLLFSIATDFRTSVEVLKQVLPMVWHVRQKEIDGRKTLLNLGLKTSERLPTRETGNKKKKGRWAQNDDGDYECEICRTNLFVSLVTNSQEEGTYCLPHAIDLLTQKRHQLKYCKLMYSYTQEEMNELVEKLEQKIETKSLKKLTSKSSTSAK</sequence>
<dbReference type="SUPFAM" id="SSF51197">
    <property type="entry name" value="Clavaminate synthase-like"/>
    <property type="match status" value="1"/>
</dbReference>
<organism>
    <name type="scientific">Pediculus humanus subsp. corporis</name>
    <name type="common">Body louse</name>
    <dbReference type="NCBI Taxonomy" id="121224"/>
    <lineage>
        <taxon>Eukaryota</taxon>
        <taxon>Metazoa</taxon>
        <taxon>Ecdysozoa</taxon>
        <taxon>Arthropoda</taxon>
        <taxon>Hexapoda</taxon>
        <taxon>Insecta</taxon>
        <taxon>Pterygota</taxon>
        <taxon>Neoptera</taxon>
        <taxon>Paraneoptera</taxon>
        <taxon>Psocodea</taxon>
        <taxon>Troctomorpha</taxon>
        <taxon>Phthiraptera</taxon>
        <taxon>Anoplura</taxon>
        <taxon>Pediculidae</taxon>
        <taxon>Pediculus</taxon>
    </lineage>
</organism>
<dbReference type="PANTHER" id="PTHR10694">
    <property type="entry name" value="LYSINE-SPECIFIC DEMETHYLASE"/>
    <property type="match status" value="1"/>
</dbReference>
<dbReference type="SMART" id="SM00501">
    <property type="entry name" value="BRIGHT"/>
    <property type="match status" value="1"/>
</dbReference>
<feature type="region of interest" description="Disordered" evidence="3">
    <location>
        <begin position="182"/>
        <end position="214"/>
    </location>
</feature>
<feature type="compositionally biased region" description="Basic and acidic residues" evidence="3">
    <location>
        <begin position="754"/>
        <end position="765"/>
    </location>
</feature>
<evidence type="ECO:0000256" key="1">
    <source>
        <dbReference type="ARBA" id="ARBA00004123"/>
    </source>
</evidence>
<dbReference type="PANTHER" id="PTHR10694:SF113">
    <property type="entry name" value="PROTEIN JUMONJI"/>
    <property type="match status" value="1"/>
</dbReference>
<feature type="compositionally biased region" description="Basic and acidic residues" evidence="3">
    <location>
        <begin position="713"/>
        <end position="726"/>
    </location>
</feature>
<dbReference type="PROSITE" id="PS51184">
    <property type="entry name" value="JMJC"/>
    <property type="match status" value="1"/>
</dbReference>
<feature type="compositionally biased region" description="Basic and acidic residues" evidence="3">
    <location>
        <begin position="397"/>
        <end position="436"/>
    </location>
</feature>
<dbReference type="OMA" id="HIINDVE"/>
<feature type="compositionally biased region" description="Basic and acidic residues" evidence="3">
    <location>
        <begin position="934"/>
        <end position="970"/>
    </location>
</feature>
<dbReference type="SUPFAM" id="SSF46774">
    <property type="entry name" value="ARID-like"/>
    <property type="match status" value="1"/>
</dbReference>
<dbReference type="Pfam" id="PF01388">
    <property type="entry name" value="ARID"/>
    <property type="match status" value="1"/>
</dbReference>
<feature type="domain" description="JmjN" evidence="5">
    <location>
        <begin position="1798"/>
        <end position="1839"/>
    </location>
</feature>
<accession>E0VZT5</accession>
<evidence type="ECO:0000313" key="9">
    <source>
        <dbReference type="Proteomes" id="UP000009046"/>
    </source>
</evidence>
<proteinExistence type="predicted"/>
<evidence type="ECO:0000259" key="5">
    <source>
        <dbReference type="PROSITE" id="PS51183"/>
    </source>
</evidence>
<feature type="compositionally biased region" description="Polar residues" evidence="3">
    <location>
        <begin position="1775"/>
        <end position="1785"/>
    </location>
</feature>
<feature type="domain" description="ARID" evidence="4">
    <location>
        <begin position="1862"/>
        <end position="1954"/>
    </location>
</feature>
<dbReference type="PROSITE" id="PS51183">
    <property type="entry name" value="JMJN"/>
    <property type="match status" value="1"/>
</dbReference>
<dbReference type="SMART" id="SM01014">
    <property type="entry name" value="ARID"/>
    <property type="match status" value="1"/>
</dbReference>
<evidence type="ECO:0000256" key="2">
    <source>
        <dbReference type="ARBA" id="ARBA00023242"/>
    </source>
</evidence>